<comment type="caution">
    <text evidence="2">The sequence shown here is derived from an EMBL/GenBank/DDBJ whole genome shotgun (WGS) entry which is preliminary data.</text>
</comment>
<dbReference type="RefSeq" id="WP_126077969.1">
    <property type="nucleotide sequence ID" value="NZ_CP051166.1"/>
</dbReference>
<feature type="transmembrane region" description="Helical" evidence="1">
    <location>
        <begin position="12"/>
        <end position="30"/>
    </location>
</feature>
<keyword evidence="3" id="KW-1185">Reference proteome</keyword>
<dbReference type="AlphaFoldDB" id="A0A430HBZ1"/>
<evidence type="ECO:0000256" key="1">
    <source>
        <dbReference type="SAM" id="Phobius"/>
    </source>
</evidence>
<proteinExistence type="predicted"/>
<evidence type="ECO:0000313" key="2">
    <source>
        <dbReference type="EMBL" id="RSZ55040.1"/>
    </source>
</evidence>
<keyword evidence="1" id="KW-0472">Membrane</keyword>
<organism evidence="2 3">
    <name type="scientific">Massilia atriviolacea</name>
    <dbReference type="NCBI Taxonomy" id="2495579"/>
    <lineage>
        <taxon>Bacteria</taxon>
        <taxon>Pseudomonadati</taxon>
        <taxon>Pseudomonadota</taxon>
        <taxon>Betaproteobacteria</taxon>
        <taxon>Burkholderiales</taxon>
        <taxon>Oxalobacteraceae</taxon>
        <taxon>Telluria group</taxon>
        <taxon>Massilia</taxon>
    </lineage>
</organism>
<gene>
    <name evidence="2" type="ORF">EJB06_31570</name>
</gene>
<protein>
    <submittedName>
        <fullName evidence="2">Uncharacterized protein</fullName>
    </submittedName>
</protein>
<feature type="transmembrane region" description="Helical" evidence="1">
    <location>
        <begin position="36"/>
        <end position="58"/>
    </location>
</feature>
<dbReference type="Proteomes" id="UP000278085">
    <property type="component" value="Unassembled WGS sequence"/>
</dbReference>
<accession>A0A430HBZ1</accession>
<keyword evidence="1" id="KW-1133">Transmembrane helix</keyword>
<keyword evidence="1" id="KW-0812">Transmembrane</keyword>
<dbReference type="EMBL" id="RXLQ01000066">
    <property type="protein sequence ID" value="RSZ55040.1"/>
    <property type="molecule type" value="Genomic_DNA"/>
</dbReference>
<reference evidence="2 3" key="1">
    <citation type="submission" date="2018-12" db="EMBL/GenBank/DDBJ databases">
        <authorList>
            <person name="Yang E."/>
        </authorList>
    </citation>
    <scope>NUCLEOTIDE SEQUENCE [LARGE SCALE GENOMIC DNA]</scope>
    <source>
        <strain evidence="2 3">SOD</strain>
    </source>
</reference>
<sequence length="71" mass="8044">MLLIAIKRALTKYWLIPFAVMLPLILAYLVRGNTLHWTYGLCLLVIAFTGVLVIAVPIEYHAAKTKRGNEF</sequence>
<evidence type="ECO:0000313" key="3">
    <source>
        <dbReference type="Proteomes" id="UP000278085"/>
    </source>
</evidence>
<name>A0A430HBZ1_9BURK</name>